<comment type="caution">
    <text evidence="3">The sequence shown here is derived from an EMBL/GenBank/DDBJ whole genome shotgun (WGS) entry which is preliminary data.</text>
</comment>
<dbReference type="PANTHER" id="PTHR43685:SF2">
    <property type="entry name" value="GLYCOSYLTRANSFERASE 2-LIKE DOMAIN-CONTAINING PROTEIN"/>
    <property type="match status" value="1"/>
</dbReference>
<reference evidence="4" key="1">
    <citation type="journal article" date="2019" name="Int. J. Syst. Evol. Microbiol.">
        <title>The Global Catalogue of Microorganisms (GCM) 10K type strain sequencing project: providing services to taxonomists for standard genome sequencing and annotation.</title>
        <authorList>
            <consortium name="The Broad Institute Genomics Platform"/>
            <consortium name="The Broad Institute Genome Sequencing Center for Infectious Disease"/>
            <person name="Wu L."/>
            <person name="Ma J."/>
        </authorList>
    </citation>
    <scope>NUCLEOTIDE SEQUENCE [LARGE SCALE GENOMIC DNA]</scope>
    <source>
        <strain evidence="4">CGMCC 4.7645</strain>
    </source>
</reference>
<evidence type="ECO:0000256" key="1">
    <source>
        <dbReference type="SAM" id="Phobius"/>
    </source>
</evidence>
<name>A0ABW5G7Y7_9PSEU</name>
<protein>
    <submittedName>
        <fullName evidence="3">Glycosyltransferase family 2 protein</fullName>
    </submittedName>
</protein>
<organism evidence="3 4">
    <name type="scientific">Amycolatopsis pigmentata</name>
    <dbReference type="NCBI Taxonomy" id="450801"/>
    <lineage>
        <taxon>Bacteria</taxon>
        <taxon>Bacillati</taxon>
        <taxon>Actinomycetota</taxon>
        <taxon>Actinomycetes</taxon>
        <taxon>Pseudonocardiales</taxon>
        <taxon>Pseudonocardiaceae</taxon>
        <taxon>Amycolatopsis</taxon>
    </lineage>
</organism>
<dbReference type="CDD" id="cd00761">
    <property type="entry name" value="Glyco_tranf_GTA_type"/>
    <property type="match status" value="1"/>
</dbReference>
<dbReference type="InterPro" id="IPR001173">
    <property type="entry name" value="Glyco_trans_2-like"/>
</dbReference>
<dbReference type="Pfam" id="PF00535">
    <property type="entry name" value="Glycos_transf_2"/>
    <property type="match status" value="1"/>
</dbReference>
<gene>
    <name evidence="3" type="ORF">ACFSXZ_36435</name>
</gene>
<sequence length="337" mass="36463">MNTPRTVSVIIPNYNGGRTLELCLRSVLTQHHRPAEVIVVDDCSTDDSVAIAERAGARVVRTPRNSGCGVARNLGATHASGAVLFFVDSDVALEPDAISSALSVLGSEPTIGAVCGIEHPVPLLNNSLVARFRALQYHYWSASSEGNVSFLFPNICAIRADVFAELGPFSAALRQTEEVDYGYRLSRRYRLRLTSAVRGRHDHDARLVTLLRKLFQRGRLRVPLYAKARRFAKGFETANRAYASVAALLAVVSTVLPLAAGALAAAVPVLLFAVSVGLDAGMYRFVLREQGPAFLGYFTVMQFLVNVTIAASVAVGAAQWIASRRFRVLYDTPAVTS</sequence>
<dbReference type="InterPro" id="IPR050834">
    <property type="entry name" value="Glycosyltransf_2"/>
</dbReference>
<proteinExistence type="predicted"/>
<keyword evidence="1" id="KW-0812">Transmembrane</keyword>
<dbReference type="SUPFAM" id="SSF53448">
    <property type="entry name" value="Nucleotide-diphospho-sugar transferases"/>
    <property type="match status" value="1"/>
</dbReference>
<evidence type="ECO:0000313" key="3">
    <source>
        <dbReference type="EMBL" id="MFD2421832.1"/>
    </source>
</evidence>
<dbReference type="InterPro" id="IPR029044">
    <property type="entry name" value="Nucleotide-diphossugar_trans"/>
</dbReference>
<feature type="transmembrane region" description="Helical" evidence="1">
    <location>
        <begin position="294"/>
        <end position="317"/>
    </location>
</feature>
<feature type="transmembrane region" description="Helical" evidence="1">
    <location>
        <begin position="241"/>
        <end position="274"/>
    </location>
</feature>
<evidence type="ECO:0000313" key="4">
    <source>
        <dbReference type="Proteomes" id="UP001597417"/>
    </source>
</evidence>
<feature type="domain" description="Glycosyltransferase 2-like" evidence="2">
    <location>
        <begin position="8"/>
        <end position="163"/>
    </location>
</feature>
<keyword evidence="1" id="KW-0472">Membrane</keyword>
<dbReference type="Proteomes" id="UP001597417">
    <property type="component" value="Unassembled WGS sequence"/>
</dbReference>
<evidence type="ECO:0000259" key="2">
    <source>
        <dbReference type="Pfam" id="PF00535"/>
    </source>
</evidence>
<dbReference type="Gene3D" id="3.90.550.10">
    <property type="entry name" value="Spore Coat Polysaccharide Biosynthesis Protein SpsA, Chain A"/>
    <property type="match status" value="1"/>
</dbReference>
<dbReference type="EMBL" id="JBHUKR010000023">
    <property type="protein sequence ID" value="MFD2421832.1"/>
    <property type="molecule type" value="Genomic_DNA"/>
</dbReference>
<keyword evidence="4" id="KW-1185">Reference proteome</keyword>
<accession>A0ABW5G7Y7</accession>
<dbReference type="PANTHER" id="PTHR43685">
    <property type="entry name" value="GLYCOSYLTRANSFERASE"/>
    <property type="match status" value="1"/>
</dbReference>
<keyword evidence="1" id="KW-1133">Transmembrane helix</keyword>
<dbReference type="RefSeq" id="WP_378270624.1">
    <property type="nucleotide sequence ID" value="NZ_JBHUKR010000023.1"/>
</dbReference>